<evidence type="ECO:0000259" key="9">
    <source>
        <dbReference type="SMART" id="SM01372"/>
    </source>
</evidence>
<keyword evidence="2 6" id="KW-0805">Transcription regulation</keyword>
<dbReference type="EMBL" id="CAMAPE010000008">
    <property type="protein sequence ID" value="CAH9072646.1"/>
    <property type="molecule type" value="Genomic_DNA"/>
</dbReference>
<dbReference type="SUPFAM" id="SSF144074">
    <property type="entry name" value="E2F-DP heterodimerization region"/>
    <property type="match status" value="1"/>
</dbReference>
<evidence type="ECO:0000256" key="3">
    <source>
        <dbReference type="ARBA" id="ARBA00023125"/>
    </source>
</evidence>
<keyword evidence="7" id="KW-0175">Coiled coil</keyword>
<dbReference type="GO" id="GO:0000978">
    <property type="term" value="F:RNA polymerase II cis-regulatory region sequence-specific DNA binding"/>
    <property type="evidence" value="ECO:0007669"/>
    <property type="project" value="InterPro"/>
</dbReference>
<organism evidence="10 11">
    <name type="scientific">Cuscuta europaea</name>
    <name type="common">European dodder</name>
    <dbReference type="NCBI Taxonomy" id="41803"/>
    <lineage>
        <taxon>Eukaryota</taxon>
        <taxon>Viridiplantae</taxon>
        <taxon>Streptophyta</taxon>
        <taxon>Embryophyta</taxon>
        <taxon>Tracheophyta</taxon>
        <taxon>Spermatophyta</taxon>
        <taxon>Magnoliopsida</taxon>
        <taxon>eudicotyledons</taxon>
        <taxon>Gunneridae</taxon>
        <taxon>Pentapetalae</taxon>
        <taxon>asterids</taxon>
        <taxon>lamiids</taxon>
        <taxon>Solanales</taxon>
        <taxon>Convolvulaceae</taxon>
        <taxon>Cuscuteae</taxon>
        <taxon>Cuscuta</taxon>
        <taxon>Cuscuta subgen. Cuscuta</taxon>
    </lineage>
</organism>
<accession>A0A9P0YQD7</accession>
<proteinExistence type="inferred from homology"/>
<reference evidence="10" key="1">
    <citation type="submission" date="2022-07" db="EMBL/GenBank/DDBJ databases">
        <authorList>
            <person name="Macas J."/>
            <person name="Novak P."/>
            <person name="Neumann P."/>
        </authorList>
    </citation>
    <scope>NUCLEOTIDE SEQUENCE</scope>
</reference>
<keyword evidence="4 6" id="KW-0804">Transcription</keyword>
<comment type="similarity">
    <text evidence="1 6">Belongs to the E2F/DP family.</text>
</comment>
<dbReference type="PANTHER" id="PTHR12081:SF18">
    <property type="entry name" value="TRANSCRIPTION FACTOR E2F2-RELATED"/>
    <property type="match status" value="1"/>
</dbReference>
<dbReference type="PANTHER" id="PTHR12081">
    <property type="entry name" value="TRANSCRIPTION FACTOR E2F"/>
    <property type="match status" value="1"/>
</dbReference>
<evidence type="ECO:0000313" key="10">
    <source>
        <dbReference type="EMBL" id="CAH9072646.1"/>
    </source>
</evidence>
<evidence type="ECO:0000256" key="8">
    <source>
        <dbReference type="SAM" id="MobiDB-lite"/>
    </source>
</evidence>
<dbReference type="GO" id="GO:0090575">
    <property type="term" value="C:RNA polymerase II transcription regulator complex"/>
    <property type="evidence" value="ECO:0007669"/>
    <property type="project" value="TreeGrafter"/>
</dbReference>
<keyword evidence="11" id="KW-1185">Reference proteome</keyword>
<keyword evidence="5" id="KW-0131">Cell cycle</keyword>
<dbReference type="SUPFAM" id="SSF46785">
    <property type="entry name" value="Winged helix' DNA-binding domain"/>
    <property type="match status" value="1"/>
</dbReference>
<dbReference type="InterPro" id="IPR037241">
    <property type="entry name" value="E2F-DP_heterodim"/>
</dbReference>
<dbReference type="InterPro" id="IPR036388">
    <property type="entry name" value="WH-like_DNA-bd_sf"/>
</dbReference>
<protein>
    <recommendedName>
        <fullName evidence="9">E2F/DP family winged-helix DNA-binding domain-containing protein</fullName>
    </recommendedName>
</protein>
<dbReference type="AlphaFoldDB" id="A0A9P0YQD7"/>
<evidence type="ECO:0000256" key="5">
    <source>
        <dbReference type="ARBA" id="ARBA00023306"/>
    </source>
</evidence>
<dbReference type="InterPro" id="IPR036390">
    <property type="entry name" value="WH_DNA-bd_sf"/>
</dbReference>
<dbReference type="FunFam" id="1.10.10.10:FF:000008">
    <property type="entry name" value="E2F transcription factor 1"/>
    <property type="match status" value="1"/>
</dbReference>
<sequence length="440" mass="49043">MQQQEPLKRQQLQFAEVKPAFEDYHRFLADPQLQPPQVSEGIVVKTPPLKRKNEIGKYTQVFSQPNQASGFPDAYSPLQTPVSGKAGKVQKISKTSKANRSLSITAGSIGSPFSNNTTPVAPCRYDSSLGVLTKRFIHLIKHSQDGILDLNNAADTLEVQKRRIYDITNVLEGIGLIEKKLKNMIQWKGLDVSRTEDDESGWNLKAEVENLALDERRIDEQIREMQQRIGDLMEDETNQRLLFIREEDIKSIPSFQHETLIAVKAPHGTTVEVPDPNEAVDHPQRRYRAVLRSTMGPIDVYLISKFDEKFEVIHEVVAPPPSHPSTPPSTSESGPLETKKRKGNEAGGLEKVERMFSDVDATLPEDSGSGIVKIVPHVDNETDYWLLSDADVNITDIWGADSGVDWSELITTPEDYATNNDSTAPTQTSSPSFLKSASCN</sequence>
<evidence type="ECO:0000256" key="2">
    <source>
        <dbReference type="ARBA" id="ARBA00023015"/>
    </source>
</evidence>
<keyword evidence="6" id="KW-0539">Nucleus</keyword>
<dbReference type="InterPro" id="IPR032198">
    <property type="entry name" value="E2F_CC-MB"/>
</dbReference>
<dbReference type="SMART" id="SM01372">
    <property type="entry name" value="E2F_TDP"/>
    <property type="match status" value="1"/>
</dbReference>
<dbReference type="GO" id="GO:0000981">
    <property type="term" value="F:DNA-binding transcription factor activity, RNA polymerase II-specific"/>
    <property type="evidence" value="ECO:0007669"/>
    <property type="project" value="TreeGrafter"/>
</dbReference>
<dbReference type="OrthoDB" id="1743261at2759"/>
<dbReference type="Pfam" id="PF02319">
    <property type="entry name" value="WHD_E2F_TDP"/>
    <property type="match status" value="1"/>
</dbReference>
<feature type="coiled-coil region" evidence="7">
    <location>
        <begin position="208"/>
        <end position="235"/>
    </location>
</feature>
<feature type="compositionally biased region" description="Polar residues" evidence="8">
    <location>
        <begin position="417"/>
        <end position="440"/>
    </location>
</feature>
<comment type="caution">
    <text evidence="10">The sequence shown here is derived from an EMBL/GenBank/DDBJ whole genome shotgun (WGS) entry which is preliminary data.</text>
</comment>
<name>A0A9P0YQD7_CUSEU</name>
<dbReference type="Gene3D" id="6.10.250.540">
    <property type="match status" value="1"/>
</dbReference>
<evidence type="ECO:0000313" key="11">
    <source>
        <dbReference type="Proteomes" id="UP001152484"/>
    </source>
</evidence>
<dbReference type="Pfam" id="PF16421">
    <property type="entry name" value="E2F_CC-MB"/>
    <property type="match status" value="1"/>
</dbReference>
<feature type="compositionally biased region" description="Pro residues" evidence="8">
    <location>
        <begin position="318"/>
        <end position="327"/>
    </location>
</feature>
<gene>
    <name evidence="10" type="ORF">CEURO_LOCUS4445</name>
</gene>
<evidence type="ECO:0000256" key="7">
    <source>
        <dbReference type="SAM" id="Coils"/>
    </source>
</evidence>
<keyword evidence="3 6" id="KW-0238">DNA-binding</keyword>
<evidence type="ECO:0000256" key="6">
    <source>
        <dbReference type="RuleBase" id="RU003796"/>
    </source>
</evidence>
<feature type="region of interest" description="Disordered" evidence="8">
    <location>
        <begin position="317"/>
        <end position="349"/>
    </location>
</feature>
<dbReference type="Gene3D" id="1.10.10.10">
    <property type="entry name" value="Winged helix-like DNA-binding domain superfamily/Winged helix DNA-binding domain"/>
    <property type="match status" value="1"/>
</dbReference>
<dbReference type="CDD" id="cd14660">
    <property type="entry name" value="E2F_DD"/>
    <property type="match status" value="1"/>
</dbReference>
<dbReference type="InterPro" id="IPR015633">
    <property type="entry name" value="E2F"/>
</dbReference>
<dbReference type="Proteomes" id="UP001152484">
    <property type="component" value="Unassembled WGS sequence"/>
</dbReference>
<feature type="domain" description="E2F/DP family winged-helix DNA-binding" evidence="9">
    <location>
        <begin position="124"/>
        <end position="189"/>
    </location>
</feature>
<feature type="region of interest" description="Disordered" evidence="8">
    <location>
        <begin position="416"/>
        <end position="440"/>
    </location>
</feature>
<dbReference type="GO" id="GO:0046983">
    <property type="term" value="F:protein dimerization activity"/>
    <property type="evidence" value="ECO:0007669"/>
    <property type="project" value="InterPro"/>
</dbReference>
<evidence type="ECO:0000256" key="4">
    <source>
        <dbReference type="ARBA" id="ARBA00023163"/>
    </source>
</evidence>
<dbReference type="InterPro" id="IPR003316">
    <property type="entry name" value="E2F_WHTH_DNA-bd_dom"/>
</dbReference>
<evidence type="ECO:0000256" key="1">
    <source>
        <dbReference type="ARBA" id="ARBA00010940"/>
    </source>
</evidence>
<comment type="subcellular location">
    <subcellularLocation>
        <location evidence="6">Nucleus</location>
    </subcellularLocation>
</comment>